<protein>
    <submittedName>
        <fullName evidence="2">Uncharacterized protein</fullName>
    </submittedName>
</protein>
<dbReference type="EMBL" id="BOPG01000102">
    <property type="protein sequence ID" value="GIJ63804.1"/>
    <property type="molecule type" value="Genomic_DNA"/>
</dbReference>
<keyword evidence="1" id="KW-1133">Transmembrane helix</keyword>
<feature type="transmembrane region" description="Helical" evidence="1">
    <location>
        <begin position="97"/>
        <end position="115"/>
    </location>
</feature>
<keyword evidence="1" id="KW-0812">Transmembrane</keyword>
<name>A0A8J4E714_9ACTN</name>
<keyword evidence="1" id="KW-0472">Membrane</keyword>
<feature type="transmembrane region" description="Helical" evidence="1">
    <location>
        <begin position="22"/>
        <end position="44"/>
    </location>
</feature>
<accession>A0A8J4E714</accession>
<evidence type="ECO:0000313" key="2">
    <source>
        <dbReference type="EMBL" id="GIJ63804.1"/>
    </source>
</evidence>
<proteinExistence type="predicted"/>
<feature type="transmembrane region" description="Helical" evidence="1">
    <location>
        <begin position="121"/>
        <end position="140"/>
    </location>
</feature>
<sequence>MAGQPEPDAVGETRRRRGPLRAWVVANPADVIDVFVYVVVLNLAVQYLPTVISETFTLSLLTAALLKVTLELVLLLKGAVLARLRGATTRLAKTTSALMLWVVAAGSKFVVLWLIDIVFGGSVSLGGFVPVTLLVIALLVSRAAVRRLLYGTTAPD</sequence>
<dbReference type="AlphaFoldDB" id="A0A8J4E714"/>
<comment type="caution">
    <text evidence="2">The sequence shown here is derived from an EMBL/GenBank/DDBJ whole genome shotgun (WGS) entry which is preliminary data.</text>
</comment>
<feature type="transmembrane region" description="Helical" evidence="1">
    <location>
        <begin position="56"/>
        <end position="76"/>
    </location>
</feature>
<keyword evidence="3" id="KW-1185">Reference proteome</keyword>
<organism evidence="2 3">
    <name type="scientific">Virgisporangium aurantiacum</name>
    <dbReference type="NCBI Taxonomy" id="175570"/>
    <lineage>
        <taxon>Bacteria</taxon>
        <taxon>Bacillati</taxon>
        <taxon>Actinomycetota</taxon>
        <taxon>Actinomycetes</taxon>
        <taxon>Micromonosporales</taxon>
        <taxon>Micromonosporaceae</taxon>
        <taxon>Virgisporangium</taxon>
    </lineage>
</organism>
<gene>
    <name evidence="2" type="ORF">Vau01_113200</name>
</gene>
<evidence type="ECO:0000313" key="3">
    <source>
        <dbReference type="Proteomes" id="UP000612585"/>
    </source>
</evidence>
<dbReference type="Proteomes" id="UP000612585">
    <property type="component" value="Unassembled WGS sequence"/>
</dbReference>
<reference evidence="2" key="1">
    <citation type="submission" date="2021-01" db="EMBL/GenBank/DDBJ databases">
        <title>Whole genome shotgun sequence of Virgisporangium aurantiacum NBRC 16421.</title>
        <authorList>
            <person name="Komaki H."/>
            <person name="Tamura T."/>
        </authorList>
    </citation>
    <scope>NUCLEOTIDE SEQUENCE</scope>
    <source>
        <strain evidence="2">NBRC 16421</strain>
    </source>
</reference>
<evidence type="ECO:0000256" key="1">
    <source>
        <dbReference type="SAM" id="Phobius"/>
    </source>
</evidence>